<gene>
    <name evidence="2" type="ORF">MUN76_00705</name>
</gene>
<proteinExistence type="predicted"/>
<evidence type="ECO:0000313" key="3">
    <source>
        <dbReference type="Proteomes" id="UP000831775"/>
    </source>
</evidence>
<keyword evidence="1" id="KW-0812">Transmembrane</keyword>
<evidence type="ECO:0000256" key="1">
    <source>
        <dbReference type="SAM" id="Phobius"/>
    </source>
</evidence>
<feature type="transmembrane region" description="Helical" evidence="1">
    <location>
        <begin position="124"/>
        <end position="146"/>
    </location>
</feature>
<evidence type="ECO:0008006" key="4">
    <source>
        <dbReference type="Google" id="ProtNLM"/>
    </source>
</evidence>
<dbReference type="EMBL" id="CP095043">
    <property type="protein sequence ID" value="UOQ60543.1"/>
    <property type="molecule type" value="Genomic_DNA"/>
</dbReference>
<keyword evidence="1" id="KW-0472">Membrane</keyword>
<accession>A0ABY4FW59</accession>
<feature type="transmembrane region" description="Helical" evidence="1">
    <location>
        <begin position="81"/>
        <end position="104"/>
    </location>
</feature>
<name>A0ABY4FW59_9MICO</name>
<keyword evidence="3" id="KW-1185">Reference proteome</keyword>
<reference evidence="2 3" key="1">
    <citation type="submission" date="2022-04" db="EMBL/GenBank/DDBJ databases">
        <title>Leucobacter sp. isolated from rhizosphere of onion.</title>
        <authorList>
            <person name="Won M."/>
            <person name="Lee C.-M."/>
            <person name="Woen H.-Y."/>
            <person name="Kwon S.-W."/>
        </authorList>
    </citation>
    <scope>NUCLEOTIDE SEQUENCE [LARGE SCALE GENOMIC DNA]</scope>
    <source>
        <strain evidence="2 3">H25R-14</strain>
    </source>
</reference>
<dbReference type="RefSeq" id="WP_244686268.1">
    <property type="nucleotide sequence ID" value="NZ_CP095043.1"/>
</dbReference>
<dbReference type="Proteomes" id="UP000831775">
    <property type="component" value="Chromosome"/>
</dbReference>
<keyword evidence="1" id="KW-1133">Transmembrane helix</keyword>
<sequence>MTSPAQPMPRALRVARGGVGAGVASLLAALSHSVAGGDMSWLAIVATTILALPLCTALAGRVGSLWRLSVAVGAAQFLFHWSFAGLGISASAAGSSILGGGAAMPHGAAHSAHHLAAASFVPSAFGADATMWLLHAVAAVLTIGLLHRGERAALALIGLLRRAVPFDAPTAGATSLRPAPRPMVAATAGRLARRLFSPAAITHRGPPCAA</sequence>
<protein>
    <recommendedName>
        <fullName evidence="4">Integral membrane protein</fullName>
    </recommendedName>
</protein>
<evidence type="ECO:0000313" key="2">
    <source>
        <dbReference type="EMBL" id="UOQ60543.1"/>
    </source>
</evidence>
<organism evidence="2 3">
    <name type="scientific">Leucobacter rhizosphaerae</name>
    <dbReference type="NCBI Taxonomy" id="2932245"/>
    <lineage>
        <taxon>Bacteria</taxon>
        <taxon>Bacillati</taxon>
        <taxon>Actinomycetota</taxon>
        <taxon>Actinomycetes</taxon>
        <taxon>Micrococcales</taxon>
        <taxon>Microbacteriaceae</taxon>
        <taxon>Leucobacter</taxon>
    </lineage>
</organism>
<feature type="transmembrane region" description="Helical" evidence="1">
    <location>
        <begin position="41"/>
        <end position="60"/>
    </location>
</feature>